<organism evidence="1">
    <name type="scientific">marine sediment metagenome</name>
    <dbReference type="NCBI Taxonomy" id="412755"/>
    <lineage>
        <taxon>unclassified sequences</taxon>
        <taxon>metagenomes</taxon>
        <taxon>ecological metagenomes</taxon>
    </lineage>
</organism>
<feature type="non-terminal residue" evidence="1">
    <location>
        <position position="42"/>
    </location>
</feature>
<accession>A0A0F9FY73</accession>
<reference evidence="1" key="1">
    <citation type="journal article" date="2015" name="Nature">
        <title>Complex archaea that bridge the gap between prokaryotes and eukaryotes.</title>
        <authorList>
            <person name="Spang A."/>
            <person name="Saw J.H."/>
            <person name="Jorgensen S.L."/>
            <person name="Zaremba-Niedzwiedzka K."/>
            <person name="Martijn J."/>
            <person name="Lind A.E."/>
            <person name="van Eijk R."/>
            <person name="Schleper C."/>
            <person name="Guy L."/>
            <person name="Ettema T.J."/>
        </authorList>
    </citation>
    <scope>NUCLEOTIDE SEQUENCE</scope>
</reference>
<dbReference type="EMBL" id="LAZR01030607">
    <property type="protein sequence ID" value="KKL56112.1"/>
    <property type="molecule type" value="Genomic_DNA"/>
</dbReference>
<name>A0A0F9FY73_9ZZZZ</name>
<proteinExistence type="predicted"/>
<sequence length="42" mass="4865">MKLDFNFGAMTFVHILIYLDAHKDQTSEFLAIEMQIIADGYI</sequence>
<comment type="caution">
    <text evidence="1">The sequence shown here is derived from an EMBL/GenBank/DDBJ whole genome shotgun (WGS) entry which is preliminary data.</text>
</comment>
<dbReference type="AlphaFoldDB" id="A0A0F9FY73"/>
<protein>
    <submittedName>
        <fullName evidence="1">Uncharacterized protein</fullName>
    </submittedName>
</protein>
<evidence type="ECO:0000313" key="1">
    <source>
        <dbReference type="EMBL" id="KKL56112.1"/>
    </source>
</evidence>
<gene>
    <name evidence="1" type="ORF">LCGC14_2248740</name>
</gene>